<proteinExistence type="predicted"/>
<dbReference type="OrthoDB" id="7058091at2"/>
<dbReference type="eggNOG" id="ENOG50340RB">
    <property type="taxonomic scope" value="Bacteria"/>
</dbReference>
<keyword evidence="1" id="KW-0472">Membrane</keyword>
<feature type="transmembrane region" description="Helical" evidence="1">
    <location>
        <begin position="45"/>
        <end position="64"/>
    </location>
</feature>
<keyword evidence="3" id="KW-1185">Reference proteome</keyword>
<reference evidence="2 3" key="1">
    <citation type="submission" date="2007-10" db="EMBL/GenBank/DDBJ databases">
        <title>Complete sequence of Shewanella pealeana ATCC 700345.</title>
        <authorList>
            <consortium name="US DOE Joint Genome Institute"/>
            <person name="Copeland A."/>
            <person name="Lucas S."/>
            <person name="Lapidus A."/>
            <person name="Barry K."/>
            <person name="Glavina del Rio T."/>
            <person name="Dalin E."/>
            <person name="Tice H."/>
            <person name="Pitluck S."/>
            <person name="Chertkov O."/>
            <person name="Brettin T."/>
            <person name="Bruce D."/>
            <person name="Detter J.C."/>
            <person name="Han C."/>
            <person name="Schmutz J."/>
            <person name="Larimer F."/>
            <person name="Land M."/>
            <person name="Hauser L."/>
            <person name="Kyrpides N."/>
            <person name="Kim E."/>
            <person name="Zhao J.-S.Z."/>
            <person name="Manno D."/>
            <person name="Hawari J."/>
            <person name="Richardson P."/>
        </authorList>
    </citation>
    <scope>NUCLEOTIDE SEQUENCE [LARGE SCALE GENOMIC DNA]</scope>
    <source>
        <strain evidence="3">ATCC 700345 / ANG-SQ1</strain>
    </source>
</reference>
<keyword evidence="1" id="KW-1133">Transmembrane helix</keyword>
<evidence type="ECO:0000313" key="3">
    <source>
        <dbReference type="Proteomes" id="UP000002608"/>
    </source>
</evidence>
<feature type="transmembrane region" description="Helical" evidence="1">
    <location>
        <begin position="15"/>
        <end position="33"/>
    </location>
</feature>
<evidence type="ECO:0000256" key="1">
    <source>
        <dbReference type="SAM" id="Phobius"/>
    </source>
</evidence>
<protein>
    <submittedName>
        <fullName evidence="2">Uncharacterized protein</fullName>
    </submittedName>
</protein>
<keyword evidence="1" id="KW-0812">Transmembrane</keyword>
<name>A8H6F6_SHEPA</name>
<dbReference type="AlphaFoldDB" id="A8H6F6"/>
<dbReference type="RefSeq" id="WP_012156049.1">
    <property type="nucleotide sequence ID" value="NC_009901.1"/>
</dbReference>
<dbReference type="HOGENOM" id="CLU_1189250_0_0_6"/>
<dbReference type="KEGG" id="spl:Spea_2824"/>
<sequence length="227" mass="25468">MTNIFAPKTTRTQKVLGYFFMLLLALMMIAVFSNTLVNDEIYEPLSLFAAVLSVVLLVAMFWGLKQKNSWLRVNLDNQPRSPVKVILSVTIGIPILLHFSLAKGLPVLLHILLADKAIMIATIDDKRFGYYSRTCDGGLYLGGYSFWGNDYICGIKKEDWDSYQSGDKLALYGDKSILGFTYQKYTLLTDELLQQMIAQSAALKAEAITGKKPMSLEQARKFISQGQ</sequence>
<dbReference type="EMBL" id="CP000851">
    <property type="protein sequence ID" value="ABV88143.1"/>
    <property type="molecule type" value="Genomic_DNA"/>
</dbReference>
<dbReference type="Proteomes" id="UP000002608">
    <property type="component" value="Chromosome"/>
</dbReference>
<evidence type="ECO:0000313" key="2">
    <source>
        <dbReference type="EMBL" id="ABV88143.1"/>
    </source>
</evidence>
<accession>A8H6F6</accession>
<gene>
    <name evidence="2" type="ordered locus">Spea_2824</name>
</gene>
<organism evidence="2 3">
    <name type="scientific">Shewanella pealeana (strain ATCC 700345 / ANG-SQ1)</name>
    <dbReference type="NCBI Taxonomy" id="398579"/>
    <lineage>
        <taxon>Bacteria</taxon>
        <taxon>Pseudomonadati</taxon>
        <taxon>Pseudomonadota</taxon>
        <taxon>Gammaproteobacteria</taxon>
        <taxon>Alteromonadales</taxon>
        <taxon>Shewanellaceae</taxon>
        <taxon>Shewanella</taxon>
    </lineage>
</organism>